<comment type="caution">
    <text evidence="2">The sequence shown here is derived from an EMBL/GenBank/DDBJ whole genome shotgun (WGS) entry which is preliminary data.</text>
</comment>
<dbReference type="Proteomes" id="UP000187209">
    <property type="component" value="Unassembled WGS sequence"/>
</dbReference>
<evidence type="ECO:0000313" key="3">
    <source>
        <dbReference type="Proteomes" id="UP000187209"/>
    </source>
</evidence>
<proteinExistence type="predicted"/>
<organism evidence="2 3">
    <name type="scientific">Stentor coeruleus</name>
    <dbReference type="NCBI Taxonomy" id="5963"/>
    <lineage>
        <taxon>Eukaryota</taxon>
        <taxon>Sar</taxon>
        <taxon>Alveolata</taxon>
        <taxon>Ciliophora</taxon>
        <taxon>Postciliodesmatophora</taxon>
        <taxon>Heterotrichea</taxon>
        <taxon>Heterotrichida</taxon>
        <taxon>Stentoridae</taxon>
        <taxon>Stentor</taxon>
    </lineage>
</organism>
<feature type="compositionally biased region" description="Polar residues" evidence="1">
    <location>
        <begin position="99"/>
        <end position="110"/>
    </location>
</feature>
<feature type="compositionally biased region" description="Basic and acidic residues" evidence="1">
    <location>
        <begin position="71"/>
        <end position="82"/>
    </location>
</feature>
<reference evidence="2 3" key="1">
    <citation type="submission" date="2016-11" db="EMBL/GenBank/DDBJ databases">
        <title>The macronuclear genome of Stentor coeruleus: a giant cell with tiny introns.</title>
        <authorList>
            <person name="Slabodnick M."/>
            <person name="Ruby J.G."/>
            <person name="Reiff S.B."/>
            <person name="Swart E.C."/>
            <person name="Gosai S."/>
            <person name="Prabakaran S."/>
            <person name="Witkowska E."/>
            <person name="Larue G.E."/>
            <person name="Fisher S."/>
            <person name="Freeman R.M."/>
            <person name="Gunawardena J."/>
            <person name="Chu W."/>
            <person name="Stover N.A."/>
            <person name="Gregory B.D."/>
            <person name="Nowacki M."/>
            <person name="Derisi J."/>
            <person name="Roy S.W."/>
            <person name="Marshall W.F."/>
            <person name="Sood P."/>
        </authorList>
    </citation>
    <scope>NUCLEOTIDE SEQUENCE [LARGE SCALE GENOMIC DNA]</scope>
    <source>
        <strain evidence="2">WM001</strain>
    </source>
</reference>
<dbReference type="AlphaFoldDB" id="A0A1R2C6N4"/>
<evidence type="ECO:0000313" key="2">
    <source>
        <dbReference type="EMBL" id="OMJ84683.1"/>
    </source>
</evidence>
<sequence length="229" mass="25607">MARNKSIREFGVVIYIQTELTIDDITNNLRKSAYDETLDLDNIYDFLNTYATSKGKSGFVIIKRPQSVRKKLSDGSKPKLDDPNAPGYSLVKSPREKSSGTSPHLASSLTPKGPIRKIPRNVLKSIEERPSEKKILKKKSIKKIMVNKSELASPKSLALGKHLEGSSTKRAKGKDSNAEEFIKERVLSPYAGSIFNSAGKLPLLQNTKKRIKVLKYDKQHRKSIGIKNK</sequence>
<protein>
    <submittedName>
        <fullName evidence="2">Uncharacterized protein</fullName>
    </submittedName>
</protein>
<feature type="region of interest" description="Disordered" evidence="1">
    <location>
        <begin position="70"/>
        <end position="122"/>
    </location>
</feature>
<keyword evidence="3" id="KW-1185">Reference proteome</keyword>
<gene>
    <name evidence="2" type="ORF">SteCoe_14140</name>
</gene>
<accession>A0A1R2C6N4</accession>
<dbReference type="EMBL" id="MPUH01000261">
    <property type="protein sequence ID" value="OMJ84683.1"/>
    <property type="molecule type" value="Genomic_DNA"/>
</dbReference>
<evidence type="ECO:0000256" key="1">
    <source>
        <dbReference type="SAM" id="MobiDB-lite"/>
    </source>
</evidence>
<name>A0A1R2C6N4_9CILI</name>